<dbReference type="Proteomes" id="UP000235828">
    <property type="component" value="Chromosome B"/>
</dbReference>
<accession>A0A2N8ZMY7</accession>
<name>A0A2N8ZMY7_9VIBR</name>
<proteinExistence type="predicted"/>
<evidence type="ECO:0008006" key="3">
    <source>
        <dbReference type="Google" id="ProtNLM"/>
    </source>
</evidence>
<dbReference type="KEGG" id="vta:B1672"/>
<dbReference type="Pfam" id="PF14375">
    <property type="entry name" value="Cys_rich_CWC"/>
    <property type="match status" value="1"/>
</dbReference>
<dbReference type="AlphaFoldDB" id="A0A2N8ZMY7"/>
<keyword evidence="2" id="KW-1185">Reference proteome</keyword>
<organism evidence="1 2">
    <name type="scientific">Vibrio tapetis subsp. tapetis</name>
    <dbReference type="NCBI Taxonomy" id="1671868"/>
    <lineage>
        <taxon>Bacteria</taxon>
        <taxon>Pseudomonadati</taxon>
        <taxon>Pseudomonadota</taxon>
        <taxon>Gammaproteobacteria</taxon>
        <taxon>Vibrionales</taxon>
        <taxon>Vibrionaceae</taxon>
        <taxon>Vibrio</taxon>
    </lineage>
</organism>
<sequence length="102" mass="11313">MKTPCVAACKNEGGICSGCYRTIDEIVQWQHVTEQERDLAMKALSGELSSHVCPQCGENAQCDISAGNETCWCFKLEKRDTSDLKKGDPCLCRKCLSRLPIQ</sequence>
<gene>
    <name evidence="1" type="ORF">VTAP4600_B1672</name>
</gene>
<dbReference type="RefSeq" id="WP_102525536.1">
    <property type="nucleotide sequence ID" value="NZ_LT960612.1"/>
</dbReference>
<evidence type="ECO:0000313" key="1">
    <source>
        <dbReference type="EMBL" id="SON53283.1"/>
    </source>
</evidence>
<dbReference type="OrthoDB" id="8911262at2"/>
<dbReference type="Pfam" id="PF06945">
    <property type="entry name" value="DUF1289"/>
    <property type="match status" value="1"/>
</dbReference>
<dbReference type="EMBL" id="LT960612">
    <property type="protein sequence ID" value="SON53283.1"/>
    <property type="molecule type" value="Genomic_DNA"/>
</dbReference>
<dbReference type="InterPro" id="IPR010710">
    <property type="entry name" value="DUF1289"/>
</dbReference>
<evidence type="ECO:0000313" key="2">
    <source>
        <dbReference type="Proteomes" id="UP000235828"/>
    </source>
</evidence>
<reference evidence="1 2" key="1">
    <citation type="submission" date="2017-10" db="EMBL/GenBank/DDBJ databases">
        <authorList>
            <person name="Banno H."/>
            <person name="Chua N.-H."/>
        </authorList>
    </citation>
    <scope>NUCLEOTIDE SEQUENCE [LARGE SCALE GENOMIC DNA]</scope>
    <source>
        <strain evidence="1">Vibrio tapetis CECT4600</strain>
    </source>
</reference>
<protein>
    <recommendedName>
        <fullName evidence="3">DUF1289 domain-containing protein</fullName>
    </recommendedName>
</protein>
<dbReference type="InterPro" id="IPR032720">
    <property type="entry name" value="Cys_rich_CWC"/>
</dbReference>